<comment type="caution">
    <text evidence="2">The sequence shown here is derived from an EMBL/GenBank/DDBJ whole genome shotgun (WGS) entry which is preliminary data.</text>
</comment>
<dbReference type="EMBL" id="QNBD01000054">
    <property type="protein sequence ID" value="RKX72052.1"/>
    <property type="molecule type" value="Genomic_DNA"/>
</dbReference>
<sequence>MKNKTIKIAILTLIFIVGVLGFGESTMAQTQLGKIDFEGNLTDSLGFMEPAHTEDIKGYVPGRTGGYAVEMDHSEGANPSSPDNYALTYATYSNNPTDIWPESNTLYFSWWVKYNEDFTNTTDNEKWLWTWDNPQEAHQELIFGSQTSTTISGRWQIGNSGNSSTPGWNAGNNVVLYWSAPYVMGNWVHIEVYIQLSTGINHLNADGNCWLKINGDKVNLHAGTYSSTNPTNVITGIPDGYISIPAINATGTHPPIPAGHGTLFYDDYEVWDGLPNAGVYESNRKVFPNPWRINMRQRFVTFGNINLEDKIEIFDISGKIIHNSGNITSDTYKWNVGNISSGIYFYKITGSNKAKGKIVIIR</sequence>
<proteinExistence type="predicted"/>
<dbReference type="Proteomes" id="UP000271125">
    <property type="component" value="Unassembled WGS sequence"/>
</dbReference>
<feature type="domain" description="Secretion system C-terminal sorting" evidence="1">
    <location>
        <begin position="286"/>
        <end position="360"/>
    </location>
</feature>
<gene>
    <name evidence="2" type="ORF">DRP43_01690</name>
</gene>
<organism evidence="2 3">
    <name type="scientific">candidate division TA06 bacterium</name>
    <dbReference type="NCBI Taxonomy" id="2250710"/>
    <lineage>
        <taxon>Bacteria</taxon>
        <taxon>Bacteria division TA06</taxon>
    </lineage>
</organism>
<protein>
    <recommendedName>
        <fullName evidence="1">Secretion system C-terminal sorting domain-containing protein</fullName>
    </recommendedName>
</protein>
<dbReference type="InterPro" id="IPR026444">
    <property type="entry name" value="Secre_tail"/>
</dbReference>
<dbReference type="AlphaFoldDB" id="A0A660SNK8"/>
<evidence type="ECO:0000313" key="3">
    <source>
        <dbReference type="Proteomes" id="UP000271125"/>
    </source>
</evidence>
<dbReference type="NCBIfam" id="TIGR04183">
    <property type="entry name" value="Por_Secre_tail"/>
    <property type="match status" value="1"/>
</dbReference>
<evidence type="ECO:0000259" key="1">
    <source>
        <dbReference type="Pfam" id="PF18962"/>
    </source>
</evidence>
<dbReference type="Pfam" id="PF18962">
    <property type="entry name" value="Por_Secre_tail"/>
    <property type="match status" value="1"/>
</dbReference>
<accession>A0A660SNK8</accession>
<evidence type="ECO:0000313" key="2">
    <source>
        <dbReference type="EMBL" id="RKX72052.1"/>
    </source>
</evidence>
<reference evidence="2 3" key="1">
    <citation type="submission" date="2018-06" db="EMBL/GenBank/DDBJ databases">
        <title>Extensive metabolic versatility and redundancy in microbially diverse, dynamic hydrothermal sediments.</title>
        <authorList>
            <person name="Dombrowski N."/>
            <person name="Teske A."/>
            <person name="Baker B.J."/>
        </authorList>
    </citation>
    <scope>NUCLEOTIDE SEQUENCE [LARGE SCALE GENOMIC DNA]</scope>
    <source>
        <strain evidence="2">B10_G13</strain>
    </source>
</reference>
<name>A0A660SNK8_UNCT6</name>